<dbReference type="InterPro" id="IPR050223">
    <property type="entry name" value="D-isomer_2-hydroxyacid_DH"/>
</dbReference>
<gene>
    <name evidence="7" type="ORF">I5731_07915</name>
</gene>
<dbReference type="CDD" id="cd12156">
    <property type="entry name" value="HPPR"/>
    <property type="match status" value="1"/>
</dbReference>
<dbReference type="Proteomes" id="UP000631694">
    <property type="component" value="Unassembled WGS sequence"/>
</dbReference>
<keyword evidence="2 4" id="KW-0560">Oxidoreductase</keyword>
<name>A0A931MXX0_9HYPH</name>
<keyword evidence="3" id="KW-0520">NAD</keyword>
<dbReference type="GO" id="GO:0030267">
    <property type="term" value="F:glyoxylate reductase (NADPH) activity"/>
    <property type="evidence" value="ECO:0007669"/>
    <property type="project" value="TreeGrafter"/>
</dbReference>
<dbReference type="Pfam" id="PF00389">
    <property type="entry name" value="2-Hacid_dh"/>
    <property type="match status" value="1"/>
</dbReference>
<dbReference type="Pfam" id="PF02826">
    <property type="entry name" value="2-Hacid_dh_C"/>
    <property type="match status" value="1"/>
</dbReference>
<dbReference type="EMBL" id="JADZLT010000049">
    <property type="protein sequence ID" value="MBH0237742.1"/>
    <property type="molecule type" value="Genomic_DNA"/>
</dbReference>
<organism evidence="7 8">
    <name type="scientific">Methylobrevis albus</name>
    <dbReference type="NCBI Taxonomy" id="2793297"/>
    <lineage>
        <taxon>Bacteria</taxon>
        <taxon>Pseudomonadati</taxon>
        <taxon>Pseudomonadota</taxon>
        <taxon>Alphaproteobacteria</taxon>
        <taxon>Hyphomicrobiales</taxon>
        <taxon>Pleomorphomonadaceae</taxon>
        <taxon>Methylobrevis</taxon>
    </lineage>
</organism>
<keyword evidence="1" id="KW-0521">NADP</keyword>
<accession>A0A931MXX0</accession>
<sequence length="320" mass="33383">MTDKPALLLLDPVEPAFDAALTARFDLTRAEGDLEAALAACGGKVRAVVSRGGIPVDAALMDRLPKLEIVAGFGVGYDVIDAVTAAARGIVVTHTPDVVDDEVADLAVALLLAAIRRIPQADAFVRAGHWAKGPMPLSATLRGRRVGLVGMGRIGQAIATRLAGFGVEICYHARHARPGLSPRYFGTLIDLATYCDTLIVVVPGGAETRNLIDAAVLEELGPEGVLVNVARGSVVDEAALVDALERNVILAAGLDVFAAEPEVPAALLARDDVVLLPHIGTSTHHTRAAMGALVLANLESFFERGRTLTPVPESRGLPSA</sequence>
<evidence type="ECO:0000259" key="5">
    <source>
        <dbReference type="Pfam" id="PF00389"/>
    </source>
</evidence>
<dbReference type="RefSeq" id="WP_197310820.1">
    <property type="nucleotide sequence ID" value="NZ_JADZLT010000049.1"/>
</dbReference>
<dbReference type="SUPFAM" id="SSF51735">
    <property type="entry name" value="NAD(P)-binding Rossmann-fold domains"/>
    <property type="match status" value="1"/>
</dbReference>
<dbReference type="FunFam" id="3.40.50.720:FF:000213">
    <property type="entry name" value="Putative 2-hydroxyacid dehydrogenase"/>
    <property type="match status" value="1"/>
</dbReference>
<dbReference type="InterPro" id="IPR006140">
    <property type="entry name" value="D-isomer_DH_NAD-bd"/>
</dbReference>
<feature type="domain" description="D-isomer specific 2-hydroxyacid dehydrogenase NAD-binding" evidence="6">
    <location>
        <begin position="108"/>
        <end position="280"/>
    </location>
</feature>
<protein>
    <submittedName>
        <fullName evidence="7">2-hydroxyacid dehydrogenase</fullName>
    </submittedName>
</protein>
<dbReference type="SUPFAM" id="SSF52283">
    <property type="entry name" value="Formate/glycerate dehydrogenase catalytic domain-like"/>
    <property type="match status" value="1"/>
</dbReference>
<evidence type="ECO:0000259" key="6">
    <source>
        <dbReference type="Pfam" id="PF02826"/>
    </source>
</evidence>
<comment type="caution">
    <text evidence="7">The sequence shown here is derived from an EMBL/GenBank/DDBJ whole genome shotgun (WGS) entry which is preliminary data.</text>
</comment>
<dbReference type="PANTHER" id="PTHR10996">
    <property type="entry name" value="2-HYDROXYACID DEHYDROGENASE-RELATED"/>
    <property type="match status" value="1"/>
</dbReference>
<dbReference type="GO" id="GO:0016618">
    <property type="term" value="F:hydroxypyruvate reductase [NAD(P)H] activity"/>
    <property type="evidence" value="ECO:0007669"/>
    <property type="project" value="TreeGrafter"/>
</dbReference>
<dbReference type="GO" id="GO:0005829">
    <property type="term" value="C:cytosol"/>
    <property type="evidence" value="ECO:0007669"/>
    <property type="project" value="TreeGrafter"/>
</dbReference>
<proteinExistence type="inferred from homology"/>
<feature type="domain" description="D-isomer specific 2-hydroxyacid dehydrogenase catalytic" evidence="5">
    <location>
        <begin position="8"/>
        <end position="311"/>
    </location>
</feature>
<dbReference type="GO" id="GO:0051287">
    <property type="term" value="F:NAD binding"/>
    <property type="evidence" value="ECO:0007669"/>
    <property type="project" value="InterPro"/>
</dbReference>
<dbReference type="InterPro" id="IPR036291">
    <property type="entry name" value="NAD(P)-bd_dom_sf"/>
</dbReference>
<evidence type="ECO:0000256" key="2">
    <source>
        <dbReference type="ARBA" id="ARBA00023002"/>
    </source>
</evidence>
<reference evidence="7" key="1">
    <citation type="submission" date="2020-12" db="EMBL/GenBank/DDBJ databases">
        <title>Methylobrevis albus sp. nov., isolated from fresh water lack sediment.</title>
        <authorList>
            <person name="Zou Q."/>
        </authorList>
    </citation>
    <scope>NUCLEOTIDE SEQUENCE</scope>
    <source>
        <strain evidence="7">L22</strain>
    </source>
</reference>
<dbReference type="Gene3D" id="3.40.50.720">
    <property type="entry name" value="NAD(P)-binding Rossmann-like Domain"/>
    <property type="match status" value="2"/>
</dbReference>
<evidence type="ECO:0000313" key="7">
    <source>
        <dbReference type="EMBL" id="MBH0237742.1"/>
    </source>
</evidence>
<keyword evidence="8" id="KW-1185">Reference proteome</keyword>
<comment type="similarity">
    <text evidence="4">Belongs to the D-isomer specific 2-hydroxyacid dehydrogenase family.</text>
</comment>
<dbReference type="InterPro" id="IPR006139">
    <property type="entry name" value="D-isomer_2_OHA_DH_cat_dom"/>
</dbReference>
<dbReference type="PANTHER" id="PTHR10996:SF178">
    <property type="entry name" value="2-HYDROXYACID DEHYDROGENASE YGL185C-RELATED"/>
    <property type="match status" value="1"/>
</dbReference>
<evidence type="ECO:0000256" key="4">
    <source>
        <dbReference type="RuleBase" id="RU003719"/>
    </source>
</evidence>
<evidence type="ECO:0000313" key="8">
    <source>
        <dbReference type="Proteomes" id="UP000631694"/>
    </source>
</evidence>
<dbReference type="AlphaFoldDB" id="A0A931MXX0"/>
<evidence type="ECO:0000256" key="3">
    <source>
        <dbReference type="ARBA" id="ARBA00023027"/>
    </source>
</evidence>
<evidence type="ECO:0000256" key="1">
    <source>
        <dbReference type="ARBA" id="ARBA00022857"/>
    </source>
</evidence>